<reference evidence="1 2" key="1">
    <citation type="submission" date="2018-07" db="EMBL/GenBank/DDBJ databases">
        <title>Genomic Encyclopedia of Type Strains, Phase IV (KMG-IV): sequencing the most valuable type-strain genomes for metagenomic binning, comparative biology and taxonomic classification.</title>
        <authorList>
            <person name="Goeker M."/>
        </authorList>
    </citation>
    <scope>NUCLEOTIDE SEQUENCE [LARGE SCALE GENOMIC DNA]</scope>
    <source>
        <strain evidence="1 2">DSM 27016</strain>
    </source>
</reference>
<evidence type="ECO:0000313" key="2">
    <source>
        <dbReference type="Proteomes" id="UP000253034"/>
    </source>
</evidence>
<organism evidence="1 2">
    <name type="scientific">Anaerobacterium chartisolvens</name>
    <dbReference type="NCBI Taxonomy" id="1297424"/>
    <lineage>
        <taxon>Bacteria</taxon>
        <taxon>Bacillati</taxon>
        <taxon>Bacillota</taxon>
        <taxon>Clostridia</taxon>
        <taxon>Eubacteriales</taxon>
        <taxon>Oscillospiraceae</taxon>
        <taxon>Anaerobacterium</taxon>
    </lineage>
</organism>
<dbReference type="RefSeq" id="WP_114295858.1">
    <property type="nucleotide sequence ID" value="NZ_QPJT01000001.1"/>
</dbReference>
<dbReference type="Proteomes" id="UP000253034">
    <property type="component" value="Unassembled WGS sequence"/>
</dbReference>
<sequence>MFIHCRNSDCINYLEDSCMINLNGDVVHFNEYGNCEDFAQGTNDAYELMEEAALEEANREAGDNND</sequence>
<proteinExistence type="predicted"/>
<comment type="caution">
    <text evidence="1">The sequence shown here is derived from an EMBL/GenBank/DDBJ whole genome shotgun (WGS) entry which is preliminary data.</text>
</comment>
<protein>
    <submittedName>
        <fullName evidence="1">Uncharacterized protein</fullName>
    </submittedName>
</protein>
<evidence type="ECO:0000313" key="1">
    <source>
        <dbReference type="EMBL" id="RCX20907.1"/>
    </source>
</evidence>
<name>A0A369BKA9_9FIRM</name>
<accession>A0A369BKA9</accession>
<dbReference type="EMBL" id="QPJT01000001">
    <property type="protein sequence ID" value="RCX20907.1"/>
    <property type="molecule type" value="Genomic_DNA"/>
</dbReference>
<gene>
    <name evidence="1" type="ORF">DFR58_101109</name>
</gene>
<keyword evidence="2" id="KW-1185">Reference proteome</keyword>
<dbReference type="OrthoDB" id="1955468at2"/>
<dbReference type="AlphaFoldDB" id="A0A369BKA9"/>